<proteinExistence type="predicted"/>
<dbReference type="PANTHER" id="PTHR43877">
    <property type="entry name" value="AMINOALKYLPHOSPHONATE N-ACETYLTRANSFERASE-RELATED-RELATED"/>
    <property type="match status" value="1"/>
</dbReference>
<evidence type="ECO:0000256" key="1">
    <source>
        <dbReference type="ARBA" id="ARBA00022679"/>
    </source>
</evidence>
<evidence type="ECO:0000259" key="3">
    <source>
        <dbReference type="PROSITE" id="PS51186"/>
    </source>
</evidence>
<sequence>MTKDQGPAMASGVVVRAATDEDASAICRVGGRSFAETFAHSCSEADMAEYLATHYTPEIISNELKRANRHYLVATVDDAVVAFSSLDTTSDEDCVQSYPDRIELSRIYVDGAQHGRGVAKTLAETTLDLARSMGKKYIWLGVWEHNPKANRFYEKLGFSKVGEHTFTVGSDVQTDWIVLRAL</sequence>
<keyword evidence="2" id="KW-0012">Acyltransferase</keyword>
<accession>A0AAD9FSP9</accession>
<dbReference type="Gene3D" id="3.40.630.30">
    <property type="match status" value="1"/>
</dbReference>
<dbReference type="InterPro" id="IPR050832">
    <property type="entry name" value="Bact_Acetyltransf"/>
</dbReference>
<dbReference type="EMBL" id="JAODAN010000003">
    <property type="protein sequence ID" value="KAK1925421.1"/>
    <property type="molecule type" value="Genomic_DNA"/>
</dbReference>
<keyword evidence="5" id="KW-1185">Reference proteome</keyword>
<reference evidence="4" key="1">
    <citation type="submission" date="2023-02" db="EMBL/GenBank/DDBJ databases">
        <title>Identification and recombinant expression of a fungal hydrolase from Papiliotrema laurentii that hydrolyzes apple cutin and clears colloidal polyester polyurethane.</title>
        <authorList>
            <consortium name="DOE Joint Genome Institute"/>
            <person name="Roman V.A."/>
            <person name="Bojanowski C."/>
            <person name="Crable B.R."/>
            <person name="Wagner D.N."/>
            <person name="Hung C.S."/>
            <person name="Nadeau L.J."/>
            <person name="Schratz L."/>
            <person name="Haridas S."/>
            <person name="Pangilinan J."/>
            <person name="Lipzen A."/>
            <person name="Na H."/>
            <person name="Yan M."/>
            <person name="Ng V."/>
            <person name="Grigoriev I.V."/>
            <person name="Spatafora J.W."/>
            <person name="Barlow D."/>
            <person name="Biffinger J."/>
            <person name="Kelley-Loughnane N."/>
            <person name="Varaljay V.A."/>
            <person name="Crookes-Goodson W.J."/>
        </authorList>
    </citation>
    <scope>NUCLEOTIDE SEQUENCE</scope>
    <source>
        <strain evidence="4">5307AH</strain>
    </source>
</reference>
<evidence type="ECO:0000256" key="2">
    <source>
        <dbReference type="ARBA" id="ARBA00023315"/>
    </source>
</evidence>
<name>A0AAD9FSP9_PAPLA</name>
<dbReference type="SUPFAM" id="SSF55729">
    <property type="entry name" value="Acyl-CoA N-acyltransferases (Nat)"/>
    <property type="match status" value="1"/>
</dbReference>
<dbReference type="PROSITE" id="PS51186">
    <property type="entry name" value="GNAT"/>
    <property type="match status" value="1"/>
</dbReference>
<keyword evidence="1" id="KW-0808">Transferase</keyword>
<dbReference type="Pfam" id="PF00583">
    <property type="entry name" value="Acetyltransf_1"/>
    <property type="match status" value="1"/>
</dbReference>
<dbReference type="AlphaFoldDB" id="A0AAD9FSP9"/>
<gene>
    <name evidence="4" type="ORF">DB88DRAFT_483855</name>
</gene>
<evidence type="ECO:0000313" key="5">
    <source>
        <dbReference type="Proteomes" id="UP001182556"/>
    </source>
</evidence>
<evidence type="ECO:0000313" key="4">
    <source>
        <dbReference type="EMBL" id="KAK1925421.1"/>
    </source>
</evidence>
<dbReference type="CDD" id="cd04301">
    <property type="entry name" value="NAT_SF"/>
    <property type="match status" value="1"/>
</dbReference>
<comment type="caution">
    <text evidence="4">The sequence shown here is derived from an EMBL/GenBank/DDBJ whole genome shotgun (WGS) entry which is preliminary data.</text>
</comment>
<dbReference type="Proteomes" id="UP001182556">
    <property type="component" value="Unassembled WGS sequence"/>
</dbReference>
<dbReference type="InterPro" id="IPR016181">
    <property type="entry name" value="Acyl_CoA_acyltransferase"/>
</dbReference>
<feature type="domain" description="N-acetyltransferase" evidence="3">
    <location>
        <begin position="13"/>
        <end position="182"/>
    </location>
</feature>
<protein>
    <submittedName>
        <fullName evidence="4">Acyl-CoA N-acyltransferase</fullName>
    </submittedName>
</protein>
<organism evidence="4 5">
    <name type="scientific">Papiliotrema laurentii</name>
    <name type="common">Cryptococcus laurentii</name>
    <dbReference type="NCBI Taxonomy" id="5418"/>
    <lineage>
        <taxon>Eukaryota</taxon>
        <taxon>Fungi</taxon>
        <taxon>Dikarya</taxon>
        <taxon>Basidiomycota</taxon>
        <taxon>Agaricomycotina</taxon>
        <taxon>Tremellomycetes</taxon>
        <taxon>Tremellales</taxon>
        <taxon>Rhynchogastremaceae</taxon>
        <taxon>Papiliotrema</taxon>
    </lineage>
</organism>
<dbReference type="GO" id="GO:0016747">
    <property type="term" value="F:acyltransferase activity, transferring groups other than amino-acyl groups"/>
    <property type="evidence" value="ECO:0007669"/>
    <property type="project" value="InterPro"/>
</dbReference>
<dbReference type="InterPro" id="IPR000182">
    <property type="entry name" value="GNAT_dom"/>
</dbReference>